<feature type="region of interest" description="Disordered" evidence="1">
    <location>
        <begin position="56"/>
        <end position="93"/>
    </location>
</feature>
<dbReference type="EMBL" id="FNZI01000004">
    <property type="protein sequence ID" value="SEJ46651.1"/>
    <property type="molecule type" value="Genomic_DNA"/>
</dbReference>
<dbReference type="RefSeq" id="WP_152570562.1">
    <property type="nucleotide sequence ID" value="NZ_BBLU01000006.1"/>
</dbReference>
<evidence type="ECO:0000313" key="3">
    <source>
        <dbReference type="EMBL" id="SEJ46651.1"/>
    </source>
</evidence>
<evidence type="ECO:0000256" key="1">
    <source>
        <dbReference type="SAM" id="MobiDB-lite"/>
    </source>
</evidence>
<proteinExistence type="predicted"/>
<organism evidence="3 4">
    <name type="scientific">Demequina mangrovi</name>
    <dbReference type="NCBI Taxonomy" id="1043493"/>
    <lineage>
        <taxon>Bacteria</taxon>
        <taxon>Bacillati</taxon>
        <taxon>Actinomycetota</taxon>
        <taxon>Actinomycetes</taxon>
        <taxon>Micrococcales</taxon>
        <taxon>Demequinaceae</taxon>
        <taxon>Demequina</taxon>
    </lineage>
</organism>
<gene>
    <name evidence="3" type="ORF">SAMN05421637_1885</name>
</gene>
<dbReference type="Proteomes" id="UP000183315">
    <property type="component" value="Unassembled WGS sequence"/>
</dbReference>
<feature type="chain" id="PRO_5010303831" evidence="2">
    <location>
        <begin position="23"/>
        <end position="224"/>
    </location>
</feature>
<protein>
    <submittedName>
        <fullName evidence="3">Uncharacterized protein</fullName>
    </submittedName>
</protein>
<keyword evidence="2" id="KW-0732">Signal</keyword>
<name>A0A1H6YZL4_9MICO</name>
<accession>A0A1H6YZL4</accession>
<feature type="compositionally biased region" description="Low complexity" evidence="1">
    <location>
        <begin position="56"/>
        <end position="83"/>
    </location>
</feature>
<dbReference type="AlphaFoldDB" id="A0A1H6YZL4"/>
<dbReference type="STRING" id="1043493.SAMN05421637_1885"/>
<feature type="signal peptide" evidence="2">
    <location>
        <begin position="1"/>
        <end position="22"/>
    </location>
</feature>
<reference evidence="4" key="1">
    <citation type="submission" date="2016-10" db="EMBL/GenBank/DDBJ databases">
        <authorList>
            <person name="Varghese N."/>
        </authorList>
    </citation>
    <scope>NUCLEOTIDE SEQUENCE [LARGE SCALE GENOMIC DNA]</scope>
    <source>
        <strain evidence="4">DSM 24868</strain>
    </source>
</reference>
<sequence length="224" mass="23033">MGAHSSLLVRAAVVVGAVIALAACAAASSDDASVTGSPPGASASAVVAVAEESPTAAATASAADEELTASPSPSAAPSETATENPGGGEASFLDIEGEWCPSVADSPEECFTVDLPMVGGPDGAYVYLRELMEEDPRALTDADYDLPPDMGECWAGNASSYPPEGGTTLWYCPANAVAGMEPIDDPEPFFASYGYDGDIPDHRDRDRLYVAQDFTPYPFLRADG</sequence>
<evidence type="ECO:0000256" key="2">
    <source>
        <dbReference type="SAM" id="SignalP"/>
    </source>
</evidence>
<evidence type="ECO:0000313" key="4">
    <source>
        <dbReference type="Proteomes" id="UP000183315"/>
    </source>
</evidence>
<keyword evidence="4" id="KW-1185">Reference proteome</keyword>